<feature type="transmembrane region" description="Helical" evidence="5">
    <location>
        <begin position="538"/>
        <end position="556"/>
    </location>
</feature>
<organism evidence="7 8">
    <name type="scientific">Nannochloropsis salina CCMP1776</name>
    <dbReference type="NCBI Taxonomy" id="1027361"/>
    <lineage>
        <taxon>Eukaryota</taxon>
        <taxon>Sar</taxon>
        <taxon>Stramenopiles</taxon>
        <taxon>Ochrophyta</taxon>
        <taxon>Eustigmatophyceae</taxon>
        <taxon>Eustigmatales</taxon>
        <taxon>Monodopsidaceae</taxon>
        <taxon>Microchloropsis</taxon>
        <taxon>Microchloropsis salina</taxon>
    </lineage>
</organism>
<dbReference type="Pfam" id="PF12801">
    <property type="entry name" value="Fer4_5"/>
    <property type="match status" value="2"/>
</dbReference>
<evidence type="ECO:0000256" key="2">
    <source>
        <dbReference type="ARBA" id="ARBA00022475"/>
    </source>
</evidence>
<accession>A0A4D9D3A4</accession>
<dbReference type="GO" id="GO:0005886">
    <property type="term" value="C:plasma membrane"/>
    <property type="evidence" value="ECO:0007669"/>
    <property type="project" value="UniProtKB-SubCell"/>
</dbReference>
<keyword evidence="2" id="KW-1003">Cell membrane</keyword>
<name>A0A4D9D3A4_9STRA</name>
<keyword evidence="3 5" id="KW-0472">Membrane</keyword>
<sequence length="734" mass="81123">MAGNEGRSEEERKHEEELAAFLKLRKDARGGTPIDSSQLVLEVLPYLCLQAEFTIVGTSAYVTALRKKVLKQGGEGAGREGGGDAGGETLIEAAKDPARTPVVLLGDVGMRRVDTAVLLHSLTNPNQLPALRMSAKEITASPARFFGGKGGRSLTTTGEGLLDLACDSSAVIITKVESLQPHLLARLQQLVNEGELEGKEGGKERGKEKGKERGKEGGKEGEREGPGSRPRGAFSPLRPGLFFSGIKSIWRRGGKYEIGDNDLFDKSFDVQRTNLRNNLFETVPWLRQFLRDIDWPHGLNNGFTRYVFPIYLAGLFLGPQDRDHNVLLQLFWSWWWPAIMVIYPVLGRIWCSVCPFMIYGEWAQETLKKVFPTFKLKKWPQSITHKWGPWFLYGLFVAILYWEELWDLPQNAALSAWLLLLITGGAVVTSLQYEKRLWCASLCPIGGMNGMFAKLSLLSVRTEPGLCQSCGQYLCINNEKNNKPGCPLGVAPSKLADNSNCVNCLQCATDNCPYDNVGLYVRPLAADISSGSHEARDWEVALLFLLMGNVFMRRMPQILQSLHLPLAWLDSFPSHAAATTVALFLPALITYGAHVLFQAPRISSSVRLDCDNKPAPVDFIHLAYGYLPLAWAANTASWGEFFLREAVNVLPVTAMSLGVSRDAAYAWLPHWTLSNDLVAFLQLVALLVGGLSSVWLTNAITHRSLKEMLPQLLTIFGLECMFAVAVLGPGPPWH</sequence>
<proteinExistence type="predicted"/>
<feature type="transmembrane region" description="Helical" evidence="5">
    <location>
        <begin position="576"/>
        <end position="597"/>
    </location>
</feature>
<gene>
    <name evidence="7" type="ORF">NSK_005577</name>
</gene>
<dbReference type="PANTHER" id="PTHR30224:SF4">
    <property type="entry name" value="ELECTRON TRANSPORT PROTEIN YCCM-RELATED"/>
    <property type="match status" value="1"/>
</dbReference>
<evidence type="ECO:0000313" key="7">
    <source>
        <dbReference type="EMBL" id="TFJ83108.1"/>
    </source>
</evidence>
<evidence type="ECO:0000256" key="5">
    <source>
        <dbReference type="SAM" id="Phobius"/>
    </source>
</evidence>
<evidence type="ECO:0000256" key="1">
    <source>
        <dbReference type="ARBA" id="ARBA00004236"/>
    </source>
</evidence>
<dbReference type="InterPro" id="IPR017896">
    <property type="entry name" value="4Fe4S_Fe-S-bd"/>
</dbReference>
<dbReference type="OrthoDB" id="531141at2759"/>
<feature type="transmembrane region" description="Helical" evidence="5">
    <location>
        <begin position="383"/>
        <end position="402"/>
    </location>
</feature>
<dbReference type="AlphaFoldDB" id="A0A4D9D3A4"/>
<feature type="domain" description="4Fe-4S ferredoxin-type" evidence="6">
    <location>
        <begin position="492"/>
        <end position="522"/>
    </location>
</feature>
<feature type="transmembrane region" description="Helical" evidence="5">
    <location>
        <begin position="677"/>
        <end position="696"/>
    </location>
</feature>
<feature type="transmembrane region" description="Helical" evidence="5">
    <location>
        <begin position="708"/>
        <end position="728"/>
    </location>
</feature>
<comment type="caution">
    <text evidence="7">The sequence shown here is derived from an EMBL/GenBank/DDBJ whole genome shotgun (WGS) entry which is preliminary data.</text>
</comment>
<dbReference type="EMBL" id="SDOX01000070">
    <property type="protein sequence ID" value="TFJ83108.1"/>
    <property type="molecule type" value="Genomic_DNA"/>
</dbReference>
<evidence type="ECO:0000256" key="3">
    <source>
        <dbReference type="ARBA" id="ARBA00023136"/>
    </source>
</evidence>
<dbReference type="Proteomes" id="UP000355283">
    <property type="component" value="Unassembled WGS sequence"/>
</dbReference>
<dbReference type="PANTHER" id="PTHR30224">
    <property type="entry name" value="ELECTRON TRANSPORT PROTEIN"/>
    <property type="match status" value="1"/>
</dbReference>
<comment type="subcellular location">
    <subcellularLocation>
        <location evidence="1">Cell membrane</location>
    </subcellularLocation>
</comment>
<evidence type="ECO:0000259" key="6">
    <source>
        <dbReference type="PROSITE" id="PS51379"/>
    </source>
</evidence>
<keyword evidence="5" id="KW-1133">Transmembrane helix</keyword>
<evidence type="ECO:0000313" key="8">
    <source>
        <dbReference type="Proteomes" id="UP000355283"/>
    </source>
</evidence>
<reference evidence="7 8" key="1">
    <citation type="submission" date="2019-01" db="EMBL/GenBank/DDBJ databases">
        <title>Nuclear Genome Assembly of the Microalgal Biofuel strain Nannochloropsis salina CCMP1776.</title>
        <authorList>
            <person name="Hovde B."/>
        </authorList>
    </citation>
    <scope>NUCLEOTIDE SEQUENCE [LARGE SCALE GENOMIC DNA]</scope>
    <source>
        <strain evidence="7 8">CCMP1776</strain>
    </source>
</reference>
<dbReference type="PROSITE" id="PS51379">
    <property type="entry name" value="4FE4S_FER_2"/>
    <property type="match status" value="1"/>
</dbReference>
<evidence type="ECO:0000256" key="4">
    <source>
        <dbReference type="SAM" id="MobiDB-lite"/>
    </source>
</evidence>
<keyword evidence="8" id="KW-1185">Reference proteome</keyword>
<feature type="compositionally biased region" description="Basic and acidic residues" evidence="4">
    <location>
        <begin position="196"/>
        <end position="226"/>
    </location>
</feature>
<protein>
    <recommendedName>
        <fullName evidence="6">4Fe-4S ferredoxin-type domain-containing protein</fullName>
    </recommendedName>
</protein>
<keyword evidence="5" id="KW-0812">Transmembrane</keyword>
<feature type="transmembrane region" description="Helical" evidence="5">
    <location>
        <begin position="414"/>
        <end position="433"/>
    </location>
</feature>
<feature type="transmembrane region" description="Helical" evidence="5">
    <location>
        <begin position="334"/>
        <end position="362"/>
    </location>
</feature>
<feature type="region of interest" description="Disordered" evidence="4">
    <location>
        <begin position="195"/>
        <end position="236"/>
    </location>
</feature>
<dbReference type="InterPro" id="IPR052378">
    <property type="entry name" value="NosR_regulator"/>
</dbReference>